<dbReference type="GO" id="GO:0008610">
    <property type="term" value="P:lipid biosynthetic process"/>
    <property type="evidence" value="ECO:0007669"/>
    <property type="project" value="UniProtKB-ARBA"/>
</dbReference>
<keyword evidence="2" id="KW-1003">Cell membrane</keyword>
<keyword evidence="3" id="KW-0997">Cell inner membrane</keyword>
<keyword evidence="9" id="KW-1185">Reference proteome</keyword>
<dbReference type="PIRSF" id="PIRSF026649">
    <property type="entry name" value="MsbB"/>
    <property type="match status" value="1"/>
</dbReference>
<evidence type="ECO:0000256" key="5">
    <source>
        <dbReference type="ARBA" id="ARBA00023136"/>
    </source>
</evidence>
<keyword evidence="4" id="KW-0808">Transferase</keyword>
<dbReference type="Proteomes" id="UP000003423">
    <property type="component" value="Unassembled WGS sequence"/>
</dbReference>
<proteinExistence type="predicted"/>
<dbReference type="GO" id="GO:0016746">
    <property type="term" value="F:acyltransferase activity"/>
    <property type="evidence" value="ECO:0007669"/>
    <property type="project" value="UniProtKB-KW"/>
</dbReference>
<dbReference type="PANTHER" id="PTHR30606:SF10">
    <property type="entry name" value="PHOSPHATIDYLINOSITOL MANNOSIDE ACYLTRANSFERASE"/>
    <property type="match status" value="1"/>
</dbReference>
<organism evidence="8 9">
    <name type="scientific">Candidatus Nitrosopumilus salarius BD31</name>
    <dbReference type="NCBI Taxonomy" id="859350"/>
    <lineage>
        <taxon>Archaea</taxon>
        <taxon>Nitrososphaerota</taxon>
        <taxon>Nitrososphaeria</taxon>
        <taxon>Nitrosopumilales</taxon>
        <taxon>Nitrosopumilaceae</taxon>
        <taxon>Nitrosopumilus</taxon>
    </lineage>
</organism>
<evidence type="ECO:0000313" key="8">
    <source>
        <dbReference type="EMBL" id="EIJ65411.1"/>
    </source>
</evidence>
<sequence length="281" mass="31487">MLHLIFKPLSLLPLPILHALGKALGIILFFVAGKAKRRAAENIAQSQLFTGTIEPVVKRNFIAMGKAILETPYIWNSDDHRIANLMQQVHGWDIIETAIQSHQGIIFLTPHMGCFEITSLYYARQHPITVLYRPPKKKWLMPLVNGRKRPNVTLAEANANGVRKLLKALKNGEAIGILPDQIPASGEGEWADFFGKTAYTMTLAGKLAEKTGAAIIMAFGERLDNGQGYALHLTKIDSIATPTLLNQAIEKQIAQAPNQYYWNYHRYKVSRKSREKLADYT</sequence>
<dbReference type="GO" id="GO:1901137">
    <property type="term" value="P:carbohydrate derivative biosynthetic process"/>
    <property type="evidence" value="ECO:0007669"/>
    <property type="project" value="UniProtKB-ARBA"/>
</dbReference>
<evidence type="ECO:0000256" key="1">
    <source>
        <dbReference type="ARBA" id="ARBA00004533"/>
    </source>
</evidence>
<name>I3D118_9ARCH</name>
<dbReference type="AlphaFoldDB" id="I3D118"/>
<dbReference type="GO" id="GO:0005886">
    <property type="term" value="C:plasma membrane"/>
    <property type="evidence" value="ECO:0007669"/>
    <property type="project" value="UniProtKB-SubCell"/>
</dbReference>
<gene>
    <name evidence="8" type="ORF">BD31_I1026</name>
</gene>
<evidence type="ECO:0000256" key="6">
    <source>
        <dbReference type="ARBA" id="ARBA00023315"/>
    </source>
</evidence>
<dbReference type="InterPro" id="IPR004960">
    <property type="entry name" value="LipA_acyltrans"/>
</dbReference>
<protein>
    <submittedName>
        <fullName evidence="8">Lipid A biosynthesis lauroyl acyltransferase</fullName>
    </submittedName>
</protein>
<accession>I3D118</accession>
<keyword evidence="5 7" id="KW-0472">Membrane</keyword>
<dbReference type="NCBIfam" id="NF006487">
    <property type="entry name" value="PRK08905.1"/>
    <property type="match status" value="1"/>
</dbReference>
<evidence type="ECO:0000256" key="4">
    <source>
        <dbReference type="ARBA" id="ARBA00022679"/>
    </source>
</evidence>
<keyword evidence="7" id="KW-1133">Transmembrane helix</keyword>
<dbReference type="Pfam" id="PF03279">
    <property type="entry name" value="Lip_A_acyltrans"/>
    <property type="match status" value="1"/>
</dbReference>
<evidence type="ECO:0000313" key="9">
    <source>
        <dbReference type="Proteomes" id="UP000003423"/>
    </source>
</evidence>
<dbReference type="EMBL" id="AEXL02000126">
    <property type="protein sequence ID" value="EIJ65411.1"/>
    <property type="molecule type" value="Genomic_DNA"/>
</dbReference>
<dbReference type="PANTHER" id="PTHR30606">
    <property type="entry name" value="LIPID A BIOSYNTHESIS LAUROYL ACYLTRANSFERASE"/>
    <property type="match status" value="1"/>
</dbReference>
<feature type="transmembrane region" description="Helical" evidence="7">
    <location>
        <begin position="12"/>
        <end position="32"/>
    </location>
</feature>
<keyword evidence="7" id="KW-0812">Transmembrane</keyword>
<evidence type="ECO:0000256" key="2">
    <source>
        <dbReference type="ARBA" id="ARBA00022475"/>
    </source>
</evidence>
<keyword evidence="6 8" id="KW-0012">Acyltransferase</keyword>
<reference evidence="8 9" key="1">
    <citation type="journal article" date="2012" name="J. Bacteriol.">
        <title>Genome sequence of "Candidatus Nitrosopumilus salaria" BD31, an ammonia-oxidizing archaeon from the San Francisco Bay estuary.</title>
        <authorList>
            <person name="Mosier A.C."/>
            <person name="Allen E.E."/>
            <person name="Kim M."/>
            <person name="Ferriera S."/>
            <person name="Francis C.A."/>
        </authorList>
    </citation>
    <scope>NUCLEOTIDE SEQUENCE [LARGE SCALE GENOMIC DNA]</scope>
    <source>
        <strain evidence="8 9">BD31</strain>
    </source>
</reference>
<dbReference type="PATRIC" id="fig|859350.6.peg.1528"/>
<comment type="subcellular location">
    <subcellularLocation>
        <location evidence="1">Cell inner membrane</location>
    </subcellularLocation>
</comment>
<comment type="caution">
    <text evidence="8">The sequence shown here is derived from an EMBL/GenBank/DDBJ whole genome shotgun (WGS) entry which is preliminary data.</text>
</comment>
<evidence type="ECO:0000256" key="3">
    <source>
        <dbReference type="ARBA" id="ARBA00022519"/>
    </source>
</evidence>
<dbReference type="CDD" id="cd07984">
    <property type="entry name" value="LPLAT_LABLAT-like"/>
    <property type="match status" value="1"/>
</dbReference>
<evidence type="ECO:0000256" key="7">
    <source>
        <dbReference type="SAM" id="Phobius"/>
    </source>
</evidence>